<keyword evidence="3" id="KW-0479">Metal-binding</keyword>
<evidence type="ECO:0000256" key="5">
    <source>
        <dbReference type="ARBA" id="ARBA00023136"/>
    </source>
</evidence>
<keyword evidence="4" id="KW-0378">Hydrolase</keyword>
<dbReference type="AlphaFoldDB" id="A0A401G0K4"/>
<dbReference type="PANTHER" id="PTHR34990">
    <property type="entry name" value="UDP-2,3-DIACYLGLUCOSAMINE HYDROLASE-RELATED"/>
    <property type="match status" value="1"/>
</dbReference>
<gene>
    <name evidence="8" type="ORF">DENIS_3739</name>
</gene>
<dbReference type="GO" id="GO:0016020">
    <property type="term" value="C:membrane"/>
    <property type="evidence" value="ECO:0007669"/>
    <property type="project" value="GOC"/>
</dbReference>
<evidence type="ECO:0000259" key="7">
    <source>
        <dbReference type="Pfam" id="PF00149"/>
    </source>
</evidence>
<dbReference type="OrthoDB" id="270739at2"/>
<dbReference type="GO" id="GO:0046872">
    <property type="term" value="F:metal ion binding"/>
    <property type="evidence" value="ECO:0007669"/>
    <property type="project" value="UniProtKB-KW"/>
</dbReference>
<sequence>MIIVTDAHISSAAGNSATFFEMLRAFEETAGDLIFLGDIFDLWIALPGFEQEIHREFLAWCRTQKGRRKIGFIEGNHEFFLARKKGDAFSWCTDGPCRDDGRGHLFCHGDQINRKDRNYLRFRRLVRNSVTRMLLKHIPLGPELAEQVRRGMKNTNPVFRKMFPENEITAFGKDCFRDRRVRTVFVGHFHREYVMPFSPGRRLYLLPDWLSTEKVALYREATGEMILSHWREMPV</sequence>
<organism evidence="8 9">
    <name type="scientific">Desulfonema ishimotonii</name>
    <dbReference type="NCBI Taxonomy" id="45657"/>
    <lineage>
        <taxon>Bacteria</taxon>
        <taxon>Pseudomonadati</taxon>
        <taxon>Thermodesulfobacteriota</taxon>
        <taxon>Desulfobacteria</taxon>
        <taxon>Desulfobacterales</taxon>
        <taxon>Desulfococcaceae</taxon>
        <taxon>Desulfonema</taxon>
    </lineage>
</organism>
<dbReference type="PANTHER" id="PTHR34990:SF1">
    <property type="entry name" value="UDP-2,3-DIACYLGLUCOSAMINE HYDROLASE"/>
    <property type="match status" value="1"/>
</dbReference>
<keyword evidence="2" id="KW-0997">Cell inner membrane</keyword>
<evidence type="ECO:0000313" key="9">
    <source>
        <dbReference type="Proteomes" id="UP000288096"/>
    </source>
</evidence>
<dbReference type="InterPro" id="IPR004843">
    <property type="entry name" value="Calcineurin-like_PHP"/>
</dbReference>
<dbReference type="GO" id="GO:0009245">
    <property type="term" value="P:lipid A biosynthetic process"/>
    <property type="evidence" value="ECO:0007669"/>
    <property type="project" value="TreeGrafter"/>
</dbReference>
<dbReference type="GO" id="GO:0008758">
    <property type="term" value="F:UDP-2,3-diacylglucosamine hydrolase activity"/>
    <property type="evidence" value="ECO:0007669"/>
    <property type="project" value="TreeGrafter"/>
</dbReference>
<evidence type="ECO:0000256" key="6">
    <source>
        <dbReference type="ARBA" id="ARBA00023211"/>
    </source>
</evidence>
<protein>
    <recommendedName>
        <fullName evidence="7">Calcineurin-like phosphoesterase domain-containing protein</fullName>
    </recommendedName>
</protein>
<dbReference type="Pfam" id="PF00149">
    <property type="entry name" value="Metallophos"/>
    <property type="match status" value="1"/>
</dbReference>
<evidence type="ECO:0000256" key="2">
    <source>
        <dbReference type="ARBA" id="ARBA00022519"/>
    </source>
</evidence>
<dbReference type="EMBL" id="BEXT01000001">
    <property type="protein sequence ID" value="GBC62762.1"/>
    <property type="molecule type" value="Genomic_DNA"/>
</dbReference>
<reference evidence="9" key="2">
    <citation type="submission" date="2019-01" db="EMBL/GenBank/DDBJ databases">
        <title>Genome sequence of Desulfonema ishimotonii strain Tokyo 01.</title>
        <authorList>
            <person name="Fukui M."/>
        </authorList>
    </citation>
    <scope>NUCLEOTIDE SEQUENCE [LARGE SCALE GENOMIC DNA]</scope>
    <source>
        <strain evidence="9">Tokyo 01</strain>
    </source>
</reference>
<evidence type="ECO:0000256" key="3">
    <source>
        <dbReference type="ARBA" id="ARBA00022723"/>
    </source>
</evidence>
<dbReference type="Proteomes" id="UP000288096">
    <property type="component" value="Unassembled WGS sequence"/>
</dbReference>
<dbReference type="InterPro" id="IPR043461">
    <property type="entry name" value="LpxH-like"/>
</dbReference>
<dbReference type="SUPFAM" id="SSF56300">
    <property type="entry name" value="Metallo-dependent phosphatases"/>
    <property type="match status" value="1"/>
</dbReference>
<evidence type="ECO:0000313" key="8">
    <source>
        <dbReference type="EMBL" id="GBC62762.1"/>
    </source>
</evidence>
<name>A0A401G0K4_9BACT</name>
<keyword evidence="6" id="KW-0464">Manganese</keyword>
<comment type="caution">
    <text evidence="8">The sequence shown here is derived from an EMBL/GenBank/DDBJ whole genome shotgun (WGS) entry which is preliminary data.</text>
</comment>
<dbReference type="InterPro" id="IPR029052">
    <property type="entry name" value="Metallo-depent_PP-like"/>
</dbReference>
<evidence type="ECO:0000256" key="1">
    <source>
        <dbReference type="ARBA" id="ARBA00022475"/>
    </source>
</evidence>
<keyword evidence="9" id="KW-1185">Reference proteome</keyword>
<keyword evidence="5" id="KW-0472">Membrane</keyword>
<keyword evidence="1" id="KW-1003">Cell membrane</keyword>
<dbReference type="RefSeq" id="WP_124329913.1">
    <property type="nucleotide sequence ID" value="NZ_BEXT01000001.1"/>
</dbReference>
<dbReference type="Gene3D" id="3.60.21.10">
    <property type="match status" value="1"/>
</dbReference>
<evidence type="ECO:0000256" key="4">
    <source>
        <dbReference type="ARBA" id="ARBA00022801"/>
    </source>
</evidence>
<proteinExistence type="predicted"/>
<accession>A0A401G0K4</accession>
<reference evidence="9" key="1">
    <citation type="submission" date="2017-11" db="EMBL/GenBank/DDBJ databases">
        <authorList>
            <person name="Watanabe M."/>
            <person name="Kojima H."/>
        </authorList>
    </citation>
    <scope>NUCLEOTIDE SEQUENCE [LARGE SCALE GENOMIC DNA]</scope>
    <source>
        <strain evidence="9">Tokyo 01</strain>
    </source>
</reference>
<feature type="domain" description="Calcineurin-like phosphoesterase" evidence="7">
    <location>
        <begin position="2"/>
        <end position="191"/>
    </location>
</feature>